<evidence type="ECO:0000256" key="1">
    <source>
        <dbReference type="SAM" id="SignalP"/>
    </source>
</evidence>
<dbReference type="Proteomes" id="UP000312102">
    <property type="component" value="Chromosome"/>
</dbReference>
<dbReference type="InterPro" id="IPR010239">
    <property type="entry name" value="CHP02001"/>
</dbReference>
<evidence type="ECO:0008006" key="4">
    <source>
        <dbReference type="Google" id="ProtNLM"/>
    </source>
</evidence>
<feature type="signal peptide" evidence="1">
    <location>
        <begin position="1"/>
        <end position="21"/>
    </location>
</feature>
<evidence type="ECO:0000313" key="2">
    <source>
        <dbReference type="EMBL" id="QDD12988.1"/>
    </source>
</evidence>
<proteinExistence type="predicted"/>
<name>A0AAE6KNZ0_9PROT</name>
<organism evidence="2 3">
    <name type="scientific">Candidatus Methylopumilus rimovensis</name>
    <dbReference type="NCBI Taxonomy" id="2588535"/>
    <lineage>
        <taxon>Bacteria</taxon>
        <taxon>Pseudomonadati</taxon>
        <taxon>Pseudomonadota</taxon>
        <taxon>Betaproteobacteria</taxon>
        <taxon>Nitrosomonadales</taxon>
        <taxon>Methylophilaceae</taxon>
        <taxon>Candidatus Methylopumilus</taxon>
    </lineage>
</organism>
<dbReference type="RefSeq" id="WP_139882551.1">
    <property type="nucleotide sequence ID" value="NZ_CP040986.1"/>
</dbReference>
<accession>A0AAE6KNZ0</accession>
<keyword evidence="1" id="KW-0732">Signal</keyword>
<dbReference type="EMBL" id="CP040986">
    <property type="protein sequence ID" value="QDD12988.1"/>
    <property type="molecule type" value="Genomic_DNA"/>
</dbReference>
<gene>
    <name evidence="2" type="ORF">FIT61_00560</name>
</gene>
<dbReference type="AlphaFoldDB" id="A0AAE6KNZ0"/>
<protein>
    <recommendedName>
        <fullName evidence="4">Porin</fullName>
    </recommendedName>
</protein>
<keyword evidence="3" id="KW-1185">Reference proteome</keyword>
<dbReference type="KEGG" id="mrk:FIT61_00560"/>
<reference evidence="2 3" key="1">
    <citation type="journal article" date="2019" name="ISME J.">
        <title>Evolution in action: habitat transition from sediment to the pelagial leads to genome streamlining in Methylophilaceae.</title>
        <authorList>
            <person name="Salcher M."/>
            <person name="Schaefle D."/>
            <person name="Kaspar M."/>
            <person name="Neuenschwander S.M."/>
            <person name="Ghai R."/>
        </authorList>
    </citation>
    <scope>NUCLEOTIDE SEQUENCE [LARGE SCALE GENOMIC DNA]</scope>
    <source>
        <strain evidence="2 3">MMS-RI-1</strain>
    </source>
</reference>
<evidence type="ECO:0000313" key="3">
    <source>
        <dbReference type="Proteomes" id="UP000312102"/>
    </source>
</evidence>
<dbReference type="NCBIfam" id="TIGR02001">
    <property type="entry name" value="gcw_chp"/>
    <property type="match status" value="1"/>
</dbReference>
<dbReference type="Pfam" id="PF09694">
    <property type="entry name" value="Gcw_chp"/>
    <property type="match status" value="1"/>
</dbReference>
<feature type="chain" id="PRO_5042073429" description="Porin" evidence="1">
    <location>
        <begin position="22"/>
        <end position="324"/>
    </location>
</feature>
<sequence length="324" mass="34616">MVKSLISLAVLGTLVTPVVYAAETTKTETKEESSWSMTTNMGFVSDYRARGVSQTWRKEAIQAGIDLTHSSGFYLGAFGSNVSPNTYPKANVELDLYAGYNGTVAAVEGLGYTAGVIGYFYPNGSWKKYNGVLDNVAAGGVEVQQTPNGGRWDTYEANAGISYKWLSAKGSVTLGDWYGAEQSTGWTKSTRGTTYLELNAAIPTPLNGLTLIGHVGRLNVNGQLDARYIDEAIPGTLIGNNLPSGPNASTSGALNPDYTDYKVGLSYAFKVLNADGWNAGLYYIGHNNDNYWGSRGYGGASFNGSIEAKNLNKDAAVFTLGRTF</sequence>